<name>A0ABW9XQR4_9BACL</name>
<comment type="similarity">
    <text evidence="2">Belongs to the GerABKC lipoprotein family.</text>
</comment>
<reference evidence="11 12" key="1">
    <citation type="submission" date="2020-01" db="EMBL/GenBank/DDBJ databases">
        <title>Paenibacillus soybeanensis sp. nov. isolated from the nodules of soybean (Glycine max(L.) Merr).</title>
        <authorList>
            <person name="Wang H."/>
        </authorList>
    </citation>
    <scope>NUCLEOTIDE SEQUENCE [LARGE SCALE GENOMIC DNA]</scope>
    <source>
        <strain evidence="11 12">T1</strain>
    </source>
</reference>
<dbReference type="EMBL" id="JAAAMV010000009">
    <property type="protein sequence ID" value="NBD24984.1"/>
    <property type="molecule type" value="Genomic_DNA"/>
</dbReference>
<keyword evidence="3" id="KW-0309">Germination</keyword>
<evidence type="ECO:0000313" key="12">
    <source>
        <dbReference type="Proteomes" id="UP000665561"/>
    </source>
</evidence>
<dbReference type="PANTHER" id="PTHR35789">
    <property type="entry name" value="SPORE GERMINATION PROTEIN B3"/>
    <property type="match status" value="1"/>
</dbReference>
<evidence type="ECO:0000256" key="8">
    <source>
        <dbReference type="SAM" id="SignalP"/>
    </source>
</evidence>
<dbReference type="InterPro" id="IPR008844">
    <property type="entry name" value="Spore_GerAC-like"/>
</dbReference>
<dbReference type="Gene3D" id="3.30.300.210">
    <property type="entry name" value="Nutrient germinant receptor protein C, domain 3"/>
    <property type="match status" value="1"/>
</dbReference>
<comment type="subcellular location">
    <subcellularLocation>
        <location evidence="1">Membrane</location>
        <topology evidence="1">Lipid-anchor</topology>
    </subcellularLocation>
</comment>
<dbReference type="Proteomes" id="UP000665561">
    <property type="component" value="Unassembled WGS sequence"/>
</dbReference>
<keyword evidence="5" id="KW-0472">Membrane</keyword>
<dbReference type="InterPro" id="IPR057336">
    <property type="entry name" value="GerAC_N"/>
</dbReference>
<keyword evidence="6" id="KW-0564">Palmitate</keyword>
<accession>A0ABW9XQR4</accession>
<keyword evidence="7" id="KW-0449">Lipoprotein</keyword>
<sequence>MKRSFLIILACCLLLTGCVKQQILDRVNLFIVCAFDKAVREQIEFTMAATKYRSKQPGAVSNRLLSNVGETSVGIKGLMDLQLSRPINTGKVSVILFGKDLAEKGISKQLDVVSRDAQASQVMYLAIVNGNAKELLHANFSSDEEKGMYLFNLLDSNVKNGSVPRQNLHEFEYAYLGKGLDPFLPLLQLQGEHVKISGLALFKNDKHVASLNEKEMFIFKLLYRNLRQGTIEADSGNGSRLAMKIVRSKVRYKVMKGIQGPRISINLSIKGEVIDAMQNKSPDQNLQQIRRLFEKDLTKNGMNLIHVFKTEKIDPLGLGDLVRSHTRGWKEEEWLRQYPQTNVALDVNVEVVETGIQK</sequence>
<dbReference type="Pfam" id="PF05504">
    <property type="entry name" value="Spore_GerAC"/>
    <property type="match status" value="1"/>
</dbReference>
<comment type="caution">
    <text evidence="11">The sequence shown here is derived from an EMBL/GenBank/DDBJ whole genome shotgun (WGS) entry which is preliminary data.</text>
</comment>
<evidence type="ECO:0000256" key="5">
    <source>
        <dbReference type="ARBA" id="ARBA00023136"/>
    </source>
</evidence>
<dbReference type="PROSITE" id="PS51257">
    <property type="entry name" value="PROKAR_LIPOPROTEIN"/>
    <property type="match status" value="1"/>
</dbReference>
<evidence type="ECO:0000259" key="10">
    <source>
        <dbReference type="Pfam" id="PF25198"/>
    </source>
</evidence>
<feature type="domain" description="Spore germination GerAC-like C-terminal" evidence="9">
    <location>
        <begin position="197"/>
        <end position="355"/>
    </location>
</feature>
<protein>
    <submittedName>
        <fullName evidence="11">Ger(X)C family spore germination protein</fullName>
    </submittedName>
</protein>
<gene>
    <name evidence="11" type="ORF">GT019_13955</name>
</gene>
<dbReference type="PANTHER" id="PTHR35789:SF1">
    <property type="entry name" value="SPORE GERMINATION PROTEIN B3"/>
    <property type="match status" value="1"/>
</dbReference>
<feature type="signal peptide" evidence="8">
    <location>
        <begin position="1"/>
        <end position="21"/>
    </location>
</feature>
<keyword evidence="12" id="KW-1185">Reference proteome</keyword>
<dbReference type="InterPro" id="IPR038501">
    <property type="entry name" value="Spore_GerAC_C_sf"/>
</dbReference>
<evidence type="ECO:0000256" key="1">
    <source>
        <dbReference type="ARBA" id="ARBA00004635"/>
    </source>
</evidence>
<evidence type="ECO:0000313" key="11">
    <source>
        <dbReference type="EMBL" id="NBD24984.1"/>
    </source>
</evidence>
<feature type="chain" id="PRO_5046403114" evidence="8">
    <location>
        <begin position="22"/>
        <end position="358"/>
    </location>
</feature>
<evidence type="ECO:0000256" key="3">
    <source>
        <dbReference type="ARBA" id="ARBA00022544"/>
    </source>
</evidence>
<organism evidence="11 12">
    <name type="scientific">Paenibacillus glycinis</name>
    <dbReference type="NCBI Taxonomy" id="2697035"/>
    <lineage>
        <taxon>Bacteria</taxon>
        <taxon>Bacillati</taxon>
        <taxon>Bacillota</taxon>
        <taxon>Bacilli</taxon>
        <taxon>Bacillales</taxon>
        <taxon>Paenibacillaceae</taxon>
        <taxon>Paenibacillus</taxon>
    </lineage>
</organism>
<evidence type="ECO:0000256" key="4">
    <source>
        <dbReference type="ARBA" id="ARBA00022729"/>
    </source>
</evidence>
<evidence type="ECO:0000256" key="2">
    <source>
        <dbReference type="ARBA" id="ARBA00007886"/>
    </source>
</evidence>
<dbReference type="RefSeq" id="WP_161743788.1">
    <property type="nucleotide sequence ID" value="NZ_JAAAMV010000009.1"/>
</dbReference>
<dbReference type="Pfam" id="PF25198">
    <property type="entry name" value="Spore_GerAC_N"/>
    <property type="match status" value="1"/>
</dbReference>
<keyword evidence="4 8" id="KW-0732">Signal</keyword>
<dbReference type="NCBIfam" id="TIGR02887">
    <property type="entry name" value="spore_ger_x_C"/>
    <property type="match status" value="1"/>
</dbReference>
<evidence type="ECO:0000256" key="7">
    <source>
        <dbReference type="ARBA" id="ARBA00023288"/>
    </source>
</evidence>
<dbReference type="InterPro" id="IPR046953">
    <property type="entry name" value="Spore_GerAC-like_C"/>
</dbReference>
<proteinExistence type="inferred from homology"/>
<evidence type="ECO:0000259" key="9">
    <source>
        <dbReference type="Pfam" id="PF05504"/>
    </source>
</evidence>
<feature type="domain" description="Spore germination protein N-terminal" evidence="10">
    <location>
        <begin position="21"/>
        <end position="188"/>
    </location>
</feature>
<evidence type="ECO:0000256" key="6">
    <source>
        <dbReference type="ARBA" id="ARBA00023139"/>
    </source>
</evidence>